<accession>A6JR52</accession>
<gene>
    <name evidence="1" type="ORF">rCG_55577</name>
</gene>
<sequence length="24" mass="2822">MGREVEGREGNMIWYWVEGKGLKP</sequence>
<organism evidence="1 2">
    <name type="scientific">Rattus norvegicus</name>
    <name type="common">Rat</name>
    <dbReference type="NCBI Taxonomy" id="10116"/>
    <lineage>
        <taxon>Eukaryota</taxon>
        <taxon>Metazoa</taxon>
        <taxon>Chordata</taxon>
        <taxon>Craniata</taxon>
        <taxon>Vertebrata</taxon>
        <taxon>Euteleostomi</taxon>
        <taxon>Mammalia</taxon>
        <taxon>Eutheria</taxon>
        <taxon>Euarchontoglires</taxon>
        <taxon>Glires</taxon>
        <taxon>Rodentia</taxon>
        <taxon>Myomorpha</taxon>
        <taxon>Muroidea</taxon>
        <taxon>Muridae</taxon>
        <taxon>Murinae</taxon>
        <taxon>Rattus</taxon>
    </lineage>
</organism>
<proteinExistence type="predicted"/>
<evidence type="ECO:0000313" key="2">
    <source>
        <dbReference type="Proteomes" id="UP000234681"/>
    </source>
</evidence>
<reference evidence="1 2" key="1">
    <citation type="submission" date="2005-09" db="EMBL/GenBank/DDBJ databases">
        <authorList>
            <person name="Mural R.J."/>
            <person name="Li P.W."/>
            <person name="Adams M.D."/>
            <person name="Amanatides P.G."/>
            <person name="Baden-Tillson H."/>
            <person name="Barnstead M."/>
            <person name="Chin S.H."/>
            <person name="Dew I."/>
            <person name="Evans C.A."/>
            <person name="Ferriera S."/>
            <person name="Flanigan M."/>
            <person name="Fosler C."/>
            <person name="Glodek A."/>
            <person name="Gu Z."/>
            <person name="Holt R.A."/>
            <person name="Jennings D."/>
            <person name="Kraft C.L."/>
            <person name="Lu F."/>
            <person name="Nguyen T."/>
            <person name="Nusskern D.R."/>
            <person name="Pfannkoch C.M."/>
            <person name="Sitter C."/>
            <person name="Sutton G.G."/>
            <person name="Venter J.C."/>
            <person name="Wang Z."/>
            <person name="Woodage T."/>
            <person name="Zheng X.H."/>
            <person name="Zhong F."/>
        </authorList>
    </citation>
    <scope>NUCLEOTIDE SEQUENCE [LARGE SCALE GENOMIC DNA]</scope>
    <source>
        <strain>BN</strain>
        <strain evidence="2">Sprague-Dawley</strain>
    </source>
</reference>
<dbReference type="Proteomes" id="UP000234681">
    <property type="component" value="Chromosome 9"/>
</dbReference>
<evidence type="ECO:0000313" key="1">
    <source>
        <dbReference type="EMBL" id="EDL91885.1"/>
    </source>
</evidence>
<protein>
    <submittedName>
        <fullName evidence="1">RCG55577</fullName>
    </submittedName>
</protein>
<dbReference type="EMBL" id="CH473997">
    <property type="protein sequence ID" value="EDL91885.1"/>
    <property type="molecule type" value="Genomic_DNA"/>
</dbReference>
<name>A6JR52_RAT</name>
<dbReference type="AlphaFoldDB" id="A6JR52"/>